<name>A0A917X351_9ACTN</name>
<dbReference type="PROSITE" id="PS50088">
    <property type="entry name" value="ANK_REPEAT"/>
    <property type="match status" value="2"/>
</dbReference>
<keyword evidence="1" id="KW-0677">Repeat</keyword>
<dbReference type="RefSeq" id="WP_190254396.1">
    <property type="nucleotide sequence ID" value="NZ_BMPI01000042.1"/>
</dbReference>
<gene>
    <name evidence="4" type="ORF">GCM10007977_071080</name>
</gene>
<dbReference type="InterPro" id="IPR002110">
    <property type="entry name" value="Ankyrin_rpt"/>
</dbReference>
<keyword evidence="2 3" id="KW-0040">ANK repeat</keyword>
<accession>A0A917X351</accession>
<evidence type="ECO:0000256" key="2">
    <source>
        <dbReference type="ARBA" id="ARBA00023043"/>
    </source>
</evidence>
<dbReference type="PRINTS" id="PR01415">
    <property type="entry name" value="ANKYRIN"/>
</dbReference>
<dbReference type="Pfam" id="PF00023">
    <property type="entry name" value="Ank"/>
    <property type="match status" value="2"/>
</dbReference>
<keyword evidence="5" id="KW-1185">Reference proteome</keyword>
<protein>
    <recommendedName>
        <fullName evidence="6">Ankyrin</fullName>
    </recommendedName>
</protein>
<reference evidence="4" key="1">
    <citation type="journal article" date="2014" name="Int. J. Syst. Evol. Microbiol.">
        <title>Complete genome sequence of Corynebacterium casei LMG S-19264T (=DSM 44701T), isolated from a smear-ripened cheese.</title>
        <authorList>
            <consortium name="US DOE Joint Genome Institute (JGI-PGF)"/>
            <person name="Walter F."/>
            <person name="Albersmeier A."/>
            <person name="Kalinowski J."/>
            <person name="Ruckert C."/>
        </authorList>
    </citation>
    <scope>NUCLEOTIDE SEQUENCE</scope>
    <source>
        <strain evidence="4">JCM 19831</strain>
    </source>
</reference>
<proteinExistence type="predicted"/>
<feature type="repeat" description="ANK" evidence="3">
    <location>
        <begin position="433"/>
        <end position="465"/>
    </location>
</feature>
<evidence type="ECO:0000256" key="1">
    <source>
        <dbReference type="ARBA" id="ARBA00022737"/>
    </source>
</evidence>
<evidence type="ECO:0000256" key="3">
    <source>
        <dbReference type="PROSITE-ProRule" id="PRU00023"/>
    </source>
</evidence>
<evidence type="ECO:0000313" key="5">
    <source>
        <dbReference type="Proteomes" id="UP000642070"/>
    </source>
</evidence>
<dbReference type="Proteomes" id="UP000642070">
    <property type="component" value="Unassembled WGS sequence"/>
</dbReference>
<organism evidence="4 5">
    <name type="scientific">Dactylosporangium sucinum</name>
    <dbReference type="NCBI Taxonomy" id="1424081"/>
    <lineage>
        <taxon>Bacteria</taxon>
        <taxon>Bacillati</taxon>
        <taxon>Actinomycetota</taxon>
        <taxon>Actinomycetes</taxon>
        <taxon>Micromonosporales</taxon>
        <taxon>Micromonosporaceae</taxon>
        <taxon>Dactylosporangium</taxon>
    </lineage>
</organism>
<dbReference type="EMBL" id="BMPI01000042">
    <property type="protein sequence ID" value="GGM59362.1"/>
    <property type="molecule type" value="Genomic_DNA"/>
</dbReference>
<dbReference type="PROSITE" id="PS50297">
    <property type="entry name" value="ANK_REP_REGION"/>
    <property type="match status" value="2"/>
</dbReference>
<sequence length="492" mass="52655">MPDLSALRRSARSLQRAVRAGDPAAIDRVAARHPAGPPAEPARFALTAAQLVVAREQGFASWPRLRRYLDTVASHGWDSRTAASPATLPADEFCRLACLTYTRDDGPGRWTAAGRLRTADHIWAASAAARPADVARLLAADPLLARARGGPFGWRPLLYLTYSRVDPAPPEPDVLAVARQLLAAGADPNEGHLFDGLPYPFTALTGVLGNGELGPARQPRHRYWHPLAELLLRSGADPNDAQALYNTMFLATTDHLELLFAHGLGRPAGGTWRSRVGEAIPPPADLLRTQLRWAVEHDQRAKVRLLAAHGVDVHAPFTGDGPAWAPGDGRTPLELARLYGHAEIADHLVACGAAEPPADPVHDLIAAAFRADHPAVEALRARHPDVVTRARAARPGLVVWAAARSTPSTVSLLVELGFDVNALGRADAPVEEPWETALHHAAGAGDVALTERLLALGADVRARDRRFGATPLDWARHLGQPATAALLEEAMP</sequence>
<dbReference type="InterPro" id="IPR050745">
    <property type="entry name" value="Multifunctional_regulatory"/>
</dbReference>
<dbReference type="AlphaFoldDB" id="A0A917X351"/>
<evidence type="ECO:0008006" key="6">
    <source>
        <dbReference type="Google" id="ProtNLM"/>
    </source>
</evidence>
<feature type="repeat" description="ANK" evidence="3">
    <location>
        <begin position="328"/>
        <end position="353"/>
    </location>
</feature>
<dbReference type="InterPro" id="IPR036770">
    <property type="entry name" value="Ankyrin_rpt-contain_sf"/>
</dbReference>
<reference evidence="4" key="2">
    <citation type="submission" date="2020-09" db="EMBL/GenBank/DDBJ databases">
        <authorList>
            <person name="Sun Q."/>
            <person name="Ohkuma M."/>
        </authorList>
    </citation>
    <scope>NUCLEOTIDE SEQUENCE</scope>
    <source>
        <strain evidence="4">JCM 19831</strain>
    </source>
</reference>
<evidence type="ECO:0000313" key="4">
    <source>
        <dbReference type="EMBL" id="GGM59362.1"/>
    </source>
</evidence>
<comment type="caution">
    <text evidence="4">The sequence shown here is derived from an EMBL/GenBank/DDBJ whole genome shotgun (WGS) entry which is preliminary data.</text>
</comment>
<dbReference type="PANTHER" id="PTHR24189:SF50">
    <property type="entry name" value="ANKYRIN REPEAT AND SOCS BOX PROTEIN 2"/>
    <property type="match status" value="1"/>
</dbReference>
<dbReference type="Gene3D" id="1.25.40.20">
    <property type="entry name" value="Ankyrin repeat-containing domain"/>
    <property type="match status" value="2"/>
</dbReference>
<dbReference type="SUPFAM" id="SSF48403">
    <property type="entry name" value="Ankyrin repeat"/>
    <property type="match status" value="1"/>
</dbReference>
<dbReference type="PANTHER" id="PTHR24189">
    <property type="entry name" value="MYOTROPHIN"/>
    <property type="match status" value="1"/>
</dbReference>
<dbReference type="SMART" id="SM00248">
    <property type="entry name" value="ANK"/>
    <property type="match status" value="5"/>
</dbReference>